<dbReference type="AlphaFoldDB" id="D6CNV7"/>
<evidence type="ECO:0000313" key="10">
    <source>
        <dbReference type="Proteomes" id="UP000002372"/>
    </source>
</evidence>
<feature type="transmembrane region" description="Helical" evidence="6">
    <location>
        <begin position="12"/>
        <end position="30"/>
    </location>
</feature>
<feature type="transmembrane region" description="Helical" evidence="6">
    <location>
        <begin position="244"/>
        <end position="263"/>
    </location>
</feature>
<dbReference type="eggNOG" id="COG0697">
    <property type="taxonomic scope" value="Bacteria"/>
</dbReference>
<evidence type="ECO:0000256" key="3">
    <source>
        <dbReference type="ARBA" id="ARBA00022692"/>
    </source>
</evidence>
<sequence length="295" mass="30876">MTTQHTPSAAAPVLALLTGALLWGLAWWPLKYFGSAGISGNLMVSVSYGLVAILGLPVLWRQRRQWQRQAGLFLLIAVLGGWANTSLVNALMSGNVVRVMLLFYMAPVWGVLAGRLFLGEHISLHRGAALALALVGAFVLLGGQAAFITPLSPIDMMALSAGLAFALTNVTTRAAHAIPLASKTLVIFLGCTVTATTAALTIGQTLPALPASVWGLIGLFSLTWLALATLATQYGVTHMQAGRASVLLILELVAAVISAMLIGGETLRPQEWIGGALIACAALLEARTPQLLPAR</sequence>
<feature type="domain" description="EamA" evidence="7">
    <location>
        <begin position="155"/>
        <end position="284"/>
    </location>
</feature>
<dbReference type="OrthoDB" id="5295396at2"/>
<dbReference type="InterPro" id="IPR050638">
    <property type="entry name" value="AA-Vitamin_Transporters"/>
</dbReference>
<keyword evidence="3 6" id="KW-0812">Transmembrane</keyword>
<keyword evidence="5 6" id="KW-0472">Membrane</keyword>
<reference evidence="9 11" key="4">
    <citation type="submission" date="2015-03" db="EMBL/GenBank/DDBJ databases">
        <authorList>
            <person name="Regsiter A."/>
            <person name="william w."/>
        </authorList>
    </citation>
    <scope>NUCLEOTIDE SEQUENCE [LARGE SCALE GENOMIC DNA]</scope>
    <source>
        <strain evidence="9 11">CB1</strain>
    </source>
</reference>
<dbReference type="SUPFAM" id="SSF103481">
    <property type="entry name" value="Multidrug resistance efflux transporter EmrE"/>
    <property type="match status" value="2"/>
</dbReference>
<dbReference type="PANTHER" id="PTHR32322:SF18">
    <property type="entry name" value="S-ADENOSYLMETHIONINE_S-ADENOSYLHOMOCYSTEINE TRANSPORTER"/>
    <property type="match status" value="1"/>
</dbReference>
<feature type="transmembrane region" description="Helical" evidence="6">
    <location>
        <begin position="154"/>
        <end position="172"/>
    </location>
</feature>
<dbReference type="EMBL" id="CTRI01000008">
    <property type="protein sequence ID" value="CQR31136.1"/>
    <property type="molecule type" value="Genomic_DNA"/>
</dbReference>
<evidence type="ECO:0000313" key="9">
    <source>
        <dbReference type="EMBL" id="CQR31136.1"/>
    </source>
</evidence>
<feature type="transmembrane region" description="Helical" evidence="6">
    <location>
        <begin position="212"/>
        <end position="232"/>
    </location>
</feature>
<proteinExistence type="predicted"/>
<feature type="transmembrane region" description="Helical" evidence="6">
    <location>
        <begin position="72"/>
        <end position="92"/>
    </location>
</feature>
<dbReference type="KEGG" id="thi:THI_3654"/>
<evidence type="ECO:0000256" key="2">
    <source>
        <dbReference type="ARBA" id="ARBA00022475"/>
    </source>
</evidence>
<organism evidence="8 10">
    <name type="scientific">Thiomonas arsenitoxydans (strain DSM 22701 / CIP 110005 / 3As)</name>
    <dbReference type="NCBI Taxonomy" id="426114"/>
    <lineage>
        <taxon>Bacteria</taxon>
        <taxon>Pseudomonadati</taxon>
        <taxon>Pseudomonadota</taxon>
        <taxon>Betaproteobacteria</taxon>
        <taxon>Burkholderiales</taxon>
        <taxon>Thiomonas</taxon>
    </lineage>
</organism>
<name>D6CNV7_THIA3</name>
<reference evidence="10" key="2">
    <citation type="journal article" date="2010" name="PLoS Genet.">
        <title>Structure, function, and evolution of the Thiomonas spp. genome.</title>
        <authorList>
            <person name="Arsene-Ploetze F."/>
            <person name="Koechler S."/>
            <person name="Marchal M."/>
            <person name="Coppee J.Y."/>
            <person name="Chandler M."/>
            <person name="Bonnefoy V."/>
            <person name="Brochier-Armanet C."/>
            <person name="Barakat M."/>
            <person name="Barbe V."/>
            <person name="Battaglia-Brunet F."/>
            <person name="Bruneel O."/>
            <person name="Bryan C.G."/>
            <person name="Cleiss-Arnold J."/>
            <person name="Cruveiller S."/>
            <person name="Erhardt M."/>
            <person name="Heinrich-Salmeron A."/>
            <person name="Hommais F."/>
            <person name="Joulian C."/>
            <person name="Krin E."/>
            <person name="Lieutaud A."/>
            <person name="Lievremont D."/>
            <person name="Michel C."/>
            <person name="Muller D."/>
            <person name="Ortet P."/>
            <person name="Proux C."/>
            <person name="Siguier P."/>
            <person name="Roche D."/>
            <person name="Rouy Z."/>
            <person name="Salvignol G."/>
            <person name="Slyemi D."/>
            <person name="Talla E."/>
            <person name="Weiss S."/>
            <person name="Weissenbach J."/>
            <person name="Medigue C."/>
            <person name="Bertin P.N."/>
        </authorList>
    </citation>
    <scope>NUCLEOTIDE SEQUENCE [LARGE SCALE GENOMIC DNA]</scope>
    <source>
        <strain evidence="10">DSM 22701 / CIP 110005 / 3As</strain>
    </source>
</reference>
<comment type="subcellular location">
    <subcellularLocation>
        <location evidence="1">Cell membrane</location>
        <topology evidence="1">Multi-pass membrane protein</topology>
    </subcellularLocation>
</comment>
<keyword evidence="2" id="KW-1003">Cell membrane</keyword>
<evidence type="ECO:0000259" key="7">
    <source>
        <dbReference type="Pfam" id="PF00892"/>
    </source>
</evidence>
<feature type="transmembrane region" description="Helical" evidence="6">
    <location>
        <begin position="184"/>
        <end position="206"/>
    </location>
</feature>
<dbReference type="Pfam" id="PF00892">
    <property type="entry name" value="EamA"/>
    <property type="match status" value="2"/>
</dbReference>
<keyword evidence="4 6" id="KW-1133">Transmembrane helix</keyword>
<reference evidence="8" key="3">
    <citation type="submission" date="2010-07" db="EMBL/GenBank/DDBJ databases">
        <authorList>
            <person name="Genoscope - CEA"/>
        </authorList>
    </citation>
    <scope>NUCLEOTIDE SEQUENCE</scope>
    <source>
        <strain evidence="8">3As</strain>
    </source>
</reference>
<evidence type="ECO:0000313" key="11">
    <source>
        <dbReference type="Proteomes" id="UP000078599"/>
    </source>
</evidence>
<dbReference type="GO" id="GO:0005886">
    <property type="term" value="C:plasma membrane"/>
    <property type="evidence" value="ECO:0007669"/>
    <property type="project" value="UniProtKB-SubCell"/>
</dbReference>
<dbReference type="EMBL" id="FP475956">
    <property type="protein sequence ID" value="CAZ90235.1"/>
    <property type="molecule type" value="Genomic_DNA"/>
</dbReference>
<evidence type="ECO:0000256" key="5">
    <source>
        <dbReference type="ARBA" id="ARBA00023136"/>
    </source>
</evidence>
<dbReference type="InterPro" id="IPR037185">
    <property type="entry name" value="EmrE-like"/>
</dbReference>
<evidence type="ECO:0000256" key="6">
    <source>
        <dbReference type="SAM" id="Phobius"/>
    </source>
</evidence>
<feature type="transmembrane region" description="Helical" evidence="6">
    <location>
        <begin position="42"/>
        <end position="60"/>
    </location>
</feature>
<gene>
    <name evidence="8" type="ordered locus">THI_3654</name>
    <name evidence="9" type="ORF">THICB1_160076</name>
</gene>
<dbReference type="Proteomes" id="UP000002372">
    <property type="component" value="Chromosome"/>
</dbReference>
<dbReference type="HOGENOM" id="CLU_055252_0_0_4"/>
<accession>D6CNV7</accession>
<dbReference type="Proteomes" id="UP000078599">
    <property type="component" value="Unassembled WGS sequence"/>
</dbReference>
<protein>
    <submittedName>
        <fullName evidence="8">Permease of the drug/metabolite transporter (DMT) superfamily</fullName>
    </submittedName>
</protein>
<keyword evidence="11" id="KW-1185">Reference proteome</keyword>
<feature type="domain" description="EamA" evidence="7">
    <location>
        <begin position="13"/>
        <end position="141"/>
    </location>
</feature>
<evidence type="ECO:0000256" key="4">
    <source>
        <dbReference type="ARBA" id="ARBA00022989"/>
    </source>
</evidence>
<dbReference type="InterPro" id="IPR000620">
    <property type="entry name" value="EamA_dom"/>
</dbReference>
<feature type="transmembrane region" description="Helical" evidence="6">
    <location>
        <begin position="130"/>
        <end position="148"/>
    </location>
</feature>
<feature type="transmembrane region" description="Helical" evidence="6">
    <location>
        <begin position="98"/>
        <end position="118"/>
    </location>
</feature>
<evidence type="ECO:0000256" key="1">
    <source>
        <dbReference type="ARBA" id="ARBA00004651"/>
    </source>
</evidence>
<dbReference type="PANTHER" id="PTHR32322">
    <property type="entry name" value="INNER MEMBRANE TRANSPORTER"/>
    <property type="match status" value="1"/>
</dbReference>
<reference key="1">
    <citation type="submission" date="2009-07" db="EMBL/GenBank/DDBJ databases">
        <authorList>
            <person name="Genoscope - CEA"/>
        </authorList>
    </citation>
    <scope>NUCLEOTIDE SEQUENCE</scope>
    <source>
        <strain>3As</strain>
    </source>
</reference>
<evidence type="ECO:0000313" key="8">
    <source>
        <dbReference type="EMBL" id="CAZ90235.1"/>
    </source>
</evidence>
<dbReference type="RefSeq" id="WP_013107475.1">
    <property type="nucleotide sequence ID" value="NC_014145.1"/>
</dbReference>